<dbReference type="InterPro" id="IPR005467">
    <property type="entry name" value="His_kinase_dom"/>
</dbReference>
<dbReference type="InterPro" id="IPR004358">
    <property type="entry name" value="Sig_transdc_His_kin-like_C"/>
</dbReference>
<evidence type="ECO:0000256" key="6">
    <source>
        <dbReference type="ARBA" id="ARBA00023012"/>
    </source>
</evidence>
<dbReference type="Pfam" id="PF00072">
    <property type="entry name" value="Response_reg"/>
    <property type="match status" value="2"/>
</dbReference>
<dbReference type="SUPFAM" id="SSF47384">
    <property type="entry name" value="Homodimeric domain of signal transducing histidine kinase"/>
    <property type="match status" value="1"/>
</dbReference>
<dbReference type="PROSITE" id="PS50109">
    <property type="entry name" value="HIS_KIN"/>
    <property type="match status" value="1"/>
</dbReference>
<sequence length="1193" mass="134406">MPLQRTAEETLRLFCQSWFEQWDAGGALALLSPDLTFVGAKGTGPALNLAQTAVYIRKSIRETPEPCACTLSILDEQPITPCVCNLFTELTLQSPYTIRRLQGFATLERQPDKPWLIRFLHVAEPNAVQPGQEPAPHALVLEKVLQQQKLLSDSLSGGIMGGYWEKDFPFYFINRRMLRYLGYTDKAEFCADIGGLLSNCIHPDDRERVTRAIFRQLAEADEYGVEYRMKRRDGSYIWIHDSGCVGQAEDGRATLLSACIDITARKRAQDEVQLLYNNIPGAVFRCRFDDDFTVIDANDGLFDFLGYTRAEFAALGSRMSAVIHPEDLSNLREKLLAQLEHGHTIRHENRLVCKDGSVKWISIKAQLLQGSEPYFYCIFVDITDEKRLRVRIRELYEQELAYFSELTSEDGSIQGRFNVTRNRLESSLTTSDIALAKDGDSYDQAIAAFASSAADPQCRDAILRGLARENVLTDYAAGKVNYRFDFLRRRSDGREFWGSTSFRSCRNPETGDVMLFFRTTDITEKKLQEELLNQLAVLNYDVIMEISIPLDTHRIISFDRRQRETIPRQGKFQEGIRDIADRFMDAAAKKEYLSKLDYAYMERQLAQRPAYSFVLEVQDRWGDRRVKRFQVFSISKELGRVCLARSDVTDVVRQEQRQKEELASALVAAEQANAAKSDFLSRMSHEIRTPMNAIIGMSAIAAQSVGRDELVADCIAKIGISSRFLLSLINDILDMSRIESGKMLLKSEPIPTEEFLNGINSICYSQAVAKGVDYECILDPVLNDCYIGDAMKLQQVLINILSNAVKFTQEGGKVTFSVSQHRRTKNGALLRFIVNDTGRGISDDFLPHIFEPFSQESTGTTALYGGTGLGLAISKSIVDMMGGKITVRSIKGIGTEFTVDVKLGVTEEDRLRHRPKKQDYNFSHLKTLVVDDDVAVCESAILTLREMGIQAEWVDSGRKAVDQVHGLWDRGRYYDLILIDWKMPEMDGLETARRIRAIVGPEVTIIIMTAYDWTAIEHEAKLAGVNLLMSKPMFKSSLISAFSKALGEKEEHTQPVQEPDYDFTGRRVLLAEDNAISTEVAVLLLESKGFQVDTAENGLRALEMFSKTEQGYYSAILMDIRMPLMDGLTAAANIRHLSNADARTIPIIAMTANAFDDDIEKSRASGMNAHLAKPVDPALLFQTLYDFIFREGE</sequence>
<evidence type="ECO:0000256" key="1">
    <source>
        <dbReference type="ARBA" id="ARBA00000085"/>
    </source>
</evidence>
<feature type="domain" description="PAC" evidence="12">
    <location>
        <begin position="223"/>
        <end position="274"/>
    </location>
</feature>
<dbReference type="SMART" id="SM00448">
    <property type="entry name" value="REC"/>
    <property type="match status" value="2"/>
</dbReference>
<evidence type="ECO:0000313" key="13">
    <source>
        <dbReference type="EMBL" id="MCG4528955.1"/>
    </source>
</evidence>
<reference evidence="13 14" key="1">
    <citation type="submission" date="2022-01" db="EMBL/GenBank/DDBJ databases">
        <title>Collection of gut derived symbiotic bacterial strains cultured from healthy donors.</title>
        <authorList>
            <person name="Lin H."/>
            <person name="Kohout C."/>
            <person name="Waligurski E."/>
            <person name="Pamer E.G."/>
        </authorList>
    </citation>
    <scope>NUCLEOTIDE SEQUENCE [LARGE SCALE GENOMIC DNA]</scope>
    <source>
        <strain evidence="13 14">DFI.3.7</strain>
    </source>
</reference>
<comment type="function">
    <text evidence="7">May play the central regulatory role in sporulation. It may be an element of the effector pathway responsible for the activation of sporulation genes in response to nutritional stress. Spo0A may act in concert with spo0H (a sigma factor) to control the expression of some genes that are critical to the sporulation process.</text>
</comment>
<evidence type="ECO:0000256" key="4">
    <source>
        <dbReference type="ARBA" id="ARBA00022553"/>
    </source>
</evidence>
<feature type="modified residue" description="4-aspartylphosphate" evidence="8">
    <location>
        <position position="980"/>
    </location>
</feature>
<dbReference type="InterPro" id="IPR036097">
    <property type="entry name" value="HisK_dim/P_sf"/>
</dbReference>
<dbReference type="InterPro" id="IPR003661">
    <property type="entry name" value="HisK_dim/P_dom"/>
</dbReference>
<dbReference type="CDD" id="cd00082">
    <property type="entry name" value="HisKA"/>
    <property type="match status" value="1"/>
</dbReference>
<dbReference type="CDD" id="cd16922">
    <property type="entry name" value="HATPase_EvgS-ArcB-TorS-like"/>
    <property type="match status" value="1"/>
</dbReference>
<comment type="catalytic activity">
    <reaction evidence="1">
        <text>ATP + protein L-histidine = ADP + protein N-phospho-L-histidine.</text>
        <dbReference type="EC" id="2.7.13.3"/>
    </reaction>
</comment>
<keyword evidence="5" id="KW-0418">Kinase</keyword>
<keyword evidence="6" id="KW-0902">Two-component regulatory system</keyword>
<keyword evidence="5" id="KW-0808">Transferase</keyword>
<dbReference type="InterPro" id="IPR001610">
    <property type="entry name" value="PAC"/>
</dbReference>
<feature type="domain" description="Response regulatory" evidence="10">
    <location>
        <begin position="926"/>
        <end position="1046"/>
    </location>
</feature>
<evidence type="ECO:0000256" key="3">
    <source>
        <dbReference type="ARBA" id="ARBA00018672"/>
    </source>
</evidence>
<dbReference type="InterPro" id="IPR036890">
    <property type="entry name" value="HATPase_C_sf"/>
</dbReference>
<dbReference type="InterPro" id="IPR013655">
    <property type="entry name" value="PAS_fold_3"/>
</dbReference>
<feature type="domain" description="PAS" evidence="11">
    <location>
        <begin position="268"/>
        <end position="342"/>
    </location>
</feature>
<dbReference type="Gene3D" id="1.10.287.130">
    <property type="match status" value="1"/>
</dbReference>
<dbReference type="Proteomes" id="UP001200313">
    <property type="component" value="Unassembled WGS sequence"/>
</dbReference>
<dbReference type="NCBIfam" id="TIGR00229">
    <property type="entry name" value="sensory_box"/>
    <property type="match status" value="2"/>
</dbReference>
<keyword evidence="14" id="KW-1185">Reference proteome</keyword>
<proteinExistence type="predicted"/>
<dbReference type="CDD" id="cd17546">
    <property type="entry name" value="REC_hyHK_CKI1_RcsC-like"/>
    <property type="match status" value="2"/>
</dbReference>
<dbReference type="Gene3D" id="3.40.50.2300">
    <property type="match status" value="2"/>
</dbReference>
<feature type="domain" description="Response regulatory" evidence="10">
    <location>
        <begin position="1067"/>
        <end position="1188"/>
    </location>
</feature>
<dbReference type="InterPro" id="IPR035965">
    <property type="entry name" value="PAS-like_dom_sf"/>
</dbReference>
<dbReference type="InterPro" id="IPR000014">
    <property type="entry name" value="PAS"/>
</dbReference>
<dbReference type="Pfam" id="PF08447">
    <property type="entry name" value="PAS_3"/>
    <property type="match status" value="2"/>
</dbReference>
<name>A0ABS9MEP0_9FIRM</name>
<evidence type="ECO:0000313" key="14">
    <source>
        <dbReference type="Proteomes" id="UP001200313"/>
    </source>
</evidence>
<protein>
    <recommendedName>
        <fullName evidence="3">Stage 0 sporulation protein A homolog</fullName>
        <ecNumber evidence="2">2.7.13.3</ecNumber>
    </recommendedName>
</protein>
<dbReference type="PANTHER" id="PTHR45339">
    <property type="entry name" value="HYBRID SIGNAL TRANSDUCTION HISTIDINE KINASE J"/>
    <property type="match status" value="1"/>
</dbReference>
<dbReference type="PANTHER" id="PTHR45339:SF1">
    <property type="entry name" value="HYBRID SIGNAL TRANSDUCTION HISTIDINE KINASE J"/>
    <property type="match status" value="1"/>
</dbReference>
<dbReference type="SMART" id="SM00387">
    <property type="entry name" value="HATPase_c"/>
    <property type="match status" value="1"/>
</dbReference>
<dbReference type="Gene3D" id="3.30.565.10">
    <property type="entry name" value="Histidine kinase-like ATPase, C-terminal domain"/>
    <property type="match status" value="1"/>
</dbReference>
<evidence type="ECO:0000256" key="8">
    <source>
        <dbReference type="PROSITE-ProRule" id="PRU00169"/>
    </source>
</evidence>
<accession>A0ABS9MEP0</accession>
<feature type="domain" description="PAC" evidence="12">
    <location>
        <begin position="480"/>
        <end position="534"/>
    </location>
</feature>
<dbReference type="SMART" id="SM00091">
    <property type="entry name" value="PAS"/>
    <property type="match status" value="2"/>
</dbReference>
<dbReference type="EC" id="2.7.13.3" evidence="2"/>
<dbReference type="SUPFAM" id="SSF55785">
    <property type="entry name" value="PYP-like sensor domain (PAS domain)"/>
    <property type="match status" value="3"/>
</dbReference>
<evidence type="ECO:0000259" key="9">
    <source>
        <dbReference type="PROSITE" id="PS50109"/>
    </source>
</evidence>
<dbReference type="SMART" id="SM00388">
    <property type="entry name" value="HisKA"/>
    <property type="match status" value="1"/>
</dbReference>
<feature type="domain" description="Histidine kinase" evidence="9">
    <location>
        <begin position="682"/>
        <end position="905"/>
    </location>
</feature>
<comment type="caution">
    <text evidence="13">The sequence shown here is derived from an EMBL/GenBank/DDBJ whole genome shotgun (WGS) entry which is preliminary data.</text>
</comment>
<dbReference type="SMART" id="SM00086">
    <property type="entry name" value="PAC"/>
    <property type="match status" value="3"/>
</dbReference>
<dbReference type="PROSITE" id="PS50112">
    <property type="entry name" value="PAS"/>
    <property type="match status" value="1"/>
</dbReference>
<dbReference type="InterPro" id="IPR011006">
    <property type="entry name" value="CheY-like_superfamily"/>
</dbReference>
<dbReference type="Pfam" id="PF00512">
    <property type="entry name" value="HisKA"/>
    <property type="match status" value="1"/>
</dbReference>
<dbReference type="SUPFAM" id="SSF55874">
    <property type="entry name" value="ATPase domain of HSP90 chaperone/DNA topoisomerase II/histidine kinase"/>
    <property type="match status" value="1"/>
</dbReference>
<evidence type="ECO:0000259" key="12">
    <source>
        <dbReference type="PROSITE" id="PS50113"/>
    </source>
</evidence>
<dbReference type="CDD" id="cd00130">
    <property type="entry name" value="PAS"/>
    <property type="match status" value="2"/>
</dbReference>
<keyword evidence="4 8" id="KW-0597">Phosphoprotein</keyword>
<dbReference type="SUPFAM" id="SSF52172">
    <property type="entry name" value="CheY-like"/>
    <property type="match status" value="2"/>
</dbReference>
<dbReference type="PROSITE" id="PS50113">
    <property type="entry name" value="PAC"/>
    <property type="match status" value="2"/>
</dbReference>
<dbReference type="InterPro" id="IPR000700">
    <property type="entry name" value="PAS-assoc_C"/>
</dbReference>
<feature type="modified residue" description="4-aspartylphosphate" evidence="8">
    <location>
        <position position="1119"/>
    </location>
</feature>
<dbReference type="PROSITE" id="PS50110">
    <property type="entry name" value="RESPONSE_REGULATORY"/>
    <property type="match status" value="2"/>
</dbReference>
<gene>
    <name evidence="13" type="ORF">L0P79_18115</name>
</gene>
<evidence type="ECO:0000259" key="11">
    <source>
        <dbReference type="PROSITE" id="PS50112"/>
    </source>
</evidence>
<evidence type="ECO:0000256" key="5">
    <source>
        <dbReference type="ARBA" id="ARBA00022777"/>
    </source>
</evidence>
<dbReference type="Gene3D" id="3.30.450.20">
    <property type="entry name" value="PAS domain"/>
    <property type="match status" value="2"/>
</dbReference>
<dbReference type="PRINTS" id="PR00344">
    <property type="entry name" value="BCTRLSENSOR"/>
</dbReference>
<evidence type="ECO:0000256" key="7">
    <source>
        <dbReference type="ARBA" id="ARBA00024867"/>
    </source>
</evidence>
<organism evidence="13 14">
    <name type="scientific">Intestinimonas massiliensis</name>
    <name type="common">ex Afouda et al. 2020</name>
    <dbReference type="NCBI Taxonomy" id="1673721"/>
    <lineage>
        <taxon>Bacteria</taxon>
        <taxon>Bacillati</taxon>
        <taxon>Bacillota</taxon>
        <taxon>Clostridia</taxon>
        <taxon>Eubacteriales</taxon>
        <taxon>Intestinimonas</taxon>
    </lineage>
</organism>
<dbReference type="EMBL" id="JAKNJB010000052">
    <property type="protein sequence ID" value="MCG4528955.1"/>
    <property type="molecule type" value="Genomic_DNA"/>
</dbReference>
<evidence type="ECO:0000256" key="2">
    <source>
        <dbReference type="ARBA" id="ARBA00012438"/>
    </source>
</evidence>
<evidence type="ECO:0000259" key="10">
    <source>
        <dbReference type="PROSITE" id="PS50110"/>
    </source>
</evidence>
<dbReference type="Pfam" id="PF02518">
    <property type="entry name" value="HATPase_c"/>
    <property type="match status" value="1"/>
</dbReference>
<dbReference type="InterPro" id="IPR003594">
    <property type="entry name" value="HATPase_dom"/>
</dbReference>
<dbReference type="InterPro" id="IPR001789">
    <property type="entry name" value="Sig_transdc_resp-reg_receiver"/>
</dbReference>